<reference evidence="1 2" key="1">
    <citation type="submission" date="2017-11" db="EMBL/GenBank/DDBJ databases">
        <title>Taxonomic description and genome sequences of Spirosoma HA7 sp. nov., isolated from pollen microhabitat of Corylus avellana.</title>
        <authorList>
            <person name="Ambika Manirajan B."/>
            <person name="Suarez C."/>
            <person name="Ratering S."/>
            <person name="Geissler-Plaum R."/>
            <person name="Cardinale M."/>
            <person name="Sylvia S."/>
        </authorList>
    </citation>
    <scope>NUCLEOTIDE SEQUENCE [LARGE SCALE GENOMIC DNA]</scope>
    <source>
        <strain evidence="1 2">HA7</strain>
    </source>
</reference>
<gene>
    <name evidence="1" type="ORF">CWM47_10155</name>
</gene>
<dbReference type="EMBL" id="CP025096">
    <property type="protein sequence ID" value="AUD07250.1"/>
    <property type="molecule type" value="Genomic_DNA"/>
</dbReference>
<accession>A0A2K8ZBM4</accession>
<dbReference type="AlphaFoldDB" id="A0A2K8ZBM4"/>
<evidence type="ECO:0000313" key="1">
    <source>
        <dbReference type="EMBL" id="AUD07250.1"/>
    </source>
</evidence>
<organism evidence="1 2">
    <name type="scientific">Spirosoma pollinicola</name>
    <dbReference type="NCBI Taxonomy" id="2057025"/>
    <lineage>
        <taxon>Bacteria</taxon>
        <taxon>Pseudomonadati</taxon>
        <taxon>Bacteroidota</taxon>
        <taxon>Cytophagia</taxon>
        <taxon>Cytophagales</taxon>
        <taxon>Cytophagaceae</taxon>
        <taxon>Spirosoma</taxon>
    </lineage>
</organism>
<protein>
    <submittedName>
        <fullName evidence="1">Uncharacterized protein</fullName>
    </submittedName>
</protein>
<keyword evidence="2" id="KW-1185">Reference proteome</keyword>
<proteinExistence type="predicted"/>
<sequence length="69" mass="7505">MTTTTQNPSSKAPSHFVYSVKQKDGSDKAVWIKVGAAWAHSDGEGLNLILNLLGQDVNLTIRPNKPKTE</sequence>
<dbReference type="KEGG" id="spir:CWM47_10155"/>
<dbReference type="Proteomes" id="UP000232883">
    <property type="component" value="Chromosome"/>
</dbReference>
<evidence type="ECO:0000313" key="2">
    <source>
        <dbReference type="Proteomes" id="UP000232883"/>
    </source>
</evidence>
<name>A0A2K8ZBM4_9BACT</name>